<dbReference type="EMBL" id="LUUI01000052">
    <property type="protein sequence ID" value="OAI20197.1"/>
    <property type="molecule type" value="Genomic_DNA"/>
</dbReference>
<proteinExistence type="predicted"/>
<keyword evidence="2" id="KW-1185">Reference proteome</keyword>
<name>A0A177NQ47_9GAMM</name>
<evidence type="ECO:0000313" key="2">
    <source>
        <dbReference type="Proteomes" id="UP000078476"/>
    </source>
</evidence>
<dbReference type="AlphaFoldDB" id="A0A177NQ47"/>
<dbReference type="Proteomes" id="UP000078476">
    <property type="component" value="Unassembled WGS sequence"/>
</dbReference>
<reference evidence="1 2" key="1">
    <citation type="submission" date="2016-03" db="EMBL/GenBank/DDBJ databases">
        <authorList>
            <person name="Ploux O."/>
        </authorList>
    </citation>
    <scope>NUCLEOTIDE SEQUENCE [LARGE SCALE GENOMIC DNA]</scope>
    <source>
        <strain evidence="1 2">R-45370</strain>
    </source>
</reference>
<evidence type="ECO:0000313" key="1">
    <source>
        <dbReference type="EMBL" id="OAI20197.1"/>
    </source>
</evidence>
<accession>A0A177NQ47</accession>
<comment type="caution">
    <text evidence="1">The sequence shown here is derived from an EMBL/GenBank/DDBJ whole genome shotgun (WGS) entry which is preliminary data.</text>
</comment>
<protein>
    <submittedName>
        <fullName evidence="1">Uncharacterized protein</fullName>
    </submittedName>
</protein>
<organism evidence="1 2">
    <name type="scientific">Methylomonas lenta</name>
    <dbReference type="NCBI Taxonomy" id="980561"/>
    <lineage>
        <taxon>Bacteria</taxon>
        <taxon>Pseudomonadati</taxon>
        <taxon>Pseudomonadota</taxon>
        <taxon>Gammaproteobacteria</taxon>
        <taxon>Methylococcales</taxon>
        <taxon>Methylococcaceae</taxon>
        <taxon>Methylomonas</taxon>
    </lineage>
</organism>
<gene>
    <name evidence="1" type="ORF">A1359_21310</name>
</gene>
<sequence>MKKSVNCVKFATNFKHDFIYWCWRRLKTDQGKLCFSVHHRIRLVDPTEVVLMPFLIESQF</sequence>